<proteinExistence type="predicted"/>
<reference evidence="1 2" key="1">
    <citation type="journal article" date="2023" name="bioRxiv">
        <title>High-quality genome assemblies of four members of thePodospora anserinaspecies complex.</title>
        <authorList>
            <person name="Ament-Velasquez S.L."/>
            <person name="Vogan A.A."/>
            <person name="Wallerman O."/>
            <person name="Hartmann F."/>
            <person name="Gautier V."/>
            <person name="Silar P."/>
            <person name="Giraud T."/>
            <person name="Johannesson H."/>
        </authorList>
    </citation>
    <scope>NUCLEOTIDE SEQUENCE [LARGE SCALE GENOMIC DNA]</scope>
    <source>
        <strain evidence="1 2">CBS 124.78</strain>
    </source>
</reference>
<protein>
    <submittedName>
        <fullName evidence="1">Uncharacterized protein</fullName>
    </submittedName>
</protein>
<sequence length="114" mass="12823">MNTQVLLQQRHDAVPLCPSMPHFQRSSLLLFAAPPPVAPTTYWTKHPPTLLYYLDFTYLNPNCMGRAPNPAADFCRVAQSSRPSKHCERDTLQQLASSAEIDVDDFVSGLHRRG</sequence>
<evidence type="ECO:0000313" key="1">
    <source>
        <dbReference type="EMBL" id="KAK4680493.1"/>
    </source>
</evidence>
<dbReference type="Proteomes" id="UP001323617">
    <property type="component" value="Unassembled WGS sequence"/>
</dbReference>
<dbReference type="RefSeq" id="XP_062803963.1">
    <property type="nucleotide sequence ID" value="XM_062940332.1"/>
</dbReference>
<comment type="caution">
    <text evidence="1">The sequence shown here is derived from an EMBL/GenBank/DDBJ whole genome shotgun (WGS) entry which is preliminary data.</text>
</comment>
<dbReference type="GeneID" id="87960881"/>
<keyword evidence="2" id="KW-1185">Reference proteome</keyword>
<gene>
    <name evidence="1" type="ORF">QC764_0045580</name>
</gene>
<dbReference type="EMBL" id="JAFFHC010000002">
    <property type="protein sequence ID" value="KAK4680493.1"/>
    <property type="molecule type" value="Genomic_DNA"/>
</dbReference>
<name>A0ABR0IJ97_9PEZI</name>
<organism evidence="1 2">
    <name type="scientific">Podospora pseudoanserina</name>
    <dbReference type="NCBI Taxonomy" id="2609844"/>
    <lineage>
        <taxon>Eukaryota</taxon>
        <taxon>Fungi</taxon>
        <taxon>Dikarya</taxon>
        <taxon>Ascomycota</taxon>
        <taxon>Pezizomycotina</taxon>
        <taxon>Sordariomycetes</taxon>
        <taxon>Sordariomycetidae</taxon>
        <taxon>Sordariales</taxon>
        <taxon>Podosporaceae</taxon>
        <taxon>Podospora</taxon>
    </lineage>
</organism>
<accession>A0ABR0IJ97</accession>
<evidence type="ECO:0000313" key="2">
    <source>
        <dbReference type="Proteomes" id="UP001323617"/>
    </source>
</evidence>